<evidence type="ECO:0000256" key="6">
    <source>
        <dbReference type="ARBA" id="ARBA00061109"/>
    </source>
</evidence>
<dbReference type="InterPro" id="IPR001737">
    <property type="entry name" value="KsgA/Erm"/>
</dbReference>
<feature type="binding site" evidence="7">
    <location>
        <position position="46"/>
    </location>
    <ligand>
        <name>S-adenosyl-L-methionine</name>
        <dbReference type="ChEBI" id="CHEBI:59789"/>
    </ligand>
</feature>
<dbReference type="InterPro" id="IPR020596">
    <property type="entry name" value="rRNA_Ade_Mease_Trfase_CS"/>
</dbReference>
<dbReference type="AlphaFoldDB" id="A0A8S1KHE2"/>
<name>A0A8S1KHE2_9CILI</name>
<evidence type="ECO:0000313" key="12">
    <source>
        <dbReference type="Proteomes" id="UP000692954"/>
    </source>
</evidence>
<organism evidence="11 12">
    <name type="scientific">Paramecium sonneborni</name>
    <dbReference type="NCBI Taxonomy" id="65129"/>
    <lineage>
        <taxon>Eukaryota</taxon>
        <taxon>Sar</taxon>
        <taxon>Alveolata</taxon>
        <taxon>Ciliophora</taxon>
        <taxon>Intramacronucleata</taxon>
        <taxon>Oligohymenophorea</taxon>
        <taxon>Peniculida</taxon>
        <taxon>Parameciidae</taxon>
        <taxon>Paramecium</taxon>
    </lineage>
</organism>
<keyword evidence="4 7" id="KW-0949">S-adenosyl-L-methionine</keyword>
<feature type="region of interest" description="Disordered" evidence="9">
    <location>
        <begin position="268"/>
        <end position="314"/>
    </location>
</feature>
<dbReference type="EMBL" id="CAJJDN010000006">
    <property type="protein sequence ID" value="CAD8052526.1"/>
    <property type="molecule type" value="Genomic_DNA"/>
</dbReference>
<evidence type="ECO:0000256" key="5">
    <source>
        <dbReference type="ARBA" id="ARBA00022884"/>
    </source>
</evidence>
<feature type="compositionally biased region" description="Acidic residues" evidence="9">
    <location>
        <begin position="292"/>
        <end position="302"/>
    </location>
</feature>
<evidence type="ECO:0000256" key="9">
    <source>
        <dbReference type="SAM" id="MobiDB-lite"/>
    </source>
</evidence>
<feature type="domain" description="Ribosomal RNA adenine methylase transferase N-terminal" evidence="10">
    <location>
        <begin position="26"/>
        <end position="195"/>
    </location>
</feature>
<feature type="binding site" evidence="7">
    <location>
        <position position="21"/>
    </location>
    <ligand>
        <name>S-adenosyl-L-methionine</name>
        <dbReference type="ChEBI" id="CHEBI:59789"/>
    </ligand>
</feature>
<dbReference type="GO" id="GO:0000179">
    <property type="term" value="F:rRNA (adenine-N6,N6-)-dimethyltransferase activity"/>
    <property type="evidence" value="ECO:0007669"/>
    <property type="project" value="UniProtKB-UniRule"/>
</dbReference>
<dbReference type="Proteomes" id="UP000692954">
    <property type="component" value="Unassembled WGS sequence"/>
</dbReference>
<keyword evidence="2 7" id="KW-0489">Methyltransferase</keyword>
<feature type="compositionally biased region" description="Basic and acidic residues" evidence="9">
    <location>
        <begin position="268"/>
        <end position="291"/>
    </location>
</feature>
<protein>
    <recommendedName>
        <fullName evidence="8">rRNA adenine N(6)-methyltransferase</fullName>
        <ecNumber evidence="8">2.1.1.-</ecNumber>
    </recommendedName>
</protein>
<dbReference type="FunFam" id="1.10.8.480:FF:000013">
    <property type="entry name" value="rRNA adenine N(6)-methyltransferase"/>
    <property type="match status" value="1"/>
</dbReference>
<evidence type="ECO:0000256" key="1">
    <source>
        <dbReference type="ARBA" id="ARBA00022552"/>
    </source>
</evidence>
<feature type="binding site" evidence="7">
    <location>
        <position position="67"/>
    </location>
    <ligand>
        <name>S-adenosyl-L-methionine</name>
        <dbReference type="ChEBI" id="CHEBI:59789"/>
    </ligand>
</feature>
<evidence type="ECO:0000256" key="3">
    <source>
        <dbReference type="ARBA" id="ARBA00022679"/>
    </source>
</evidence>
<evidence type="ECO:0000313" key="11">
    <source>
        <dbReference type="EMBL" id="CAD8052526.1"/>
    </source>
</evidence>
<evidence type="ECO:0000256" key="2">
    <source>
        <dbReference type="ARBA" id="ARBA00022603"/>
    </source>
</evidence>
<feature type="binding site" evidence="7">
    <location>
        <position position="95"/>
    </location>
    <ligand>
        <name>S-adenosyl-L-methionine</name>
        <dbReference type="ChEBI" id="CHEBI:59789"/>
    </ligand>
</feature>
<dbReference type="FunFam" id="3.40.50.150:FF:000007">
    <property type="entry name" value="rRNA adenine N(6)-methyltransferase"/>
    <property type="match status" value="1"/>
</dbReference>
<dbReference type="EC" id="2.1.1.-" evidence="8"/>
<sequence>MKNTVSKSNMVFNKSFGQHILINQQILQMIVDKAAIRPTDVVLEIGPGTGNLTELLLQRAKQVICVEIDPRMVIELTKRFKYSQYSDKFKLIQGDFLTAELPFFDLCVANVPYQISSPLVFKLLAQRPLWRCAVLMFQQEFAFRLVAKPGNELYCRLSANVQMLSRVDHLMKVGKNNFKPPPKVESSVVRIEPKNPIPNINYIEWDGLLRICFNRKNKQLSAIFKNKSVLKTLEHNFNVIEQEGNKINDPAKNVKQLILTIMEEENIEGKGKGKNDKKEKKDKQNQQKDNESDSEEDIDDNQQPEKQQITQNPFRQKINEILKQSDMFQKRPVKMDNDDFLQLLCAMNAQDQYQDGFVSFMLEKEDSFILNSSDNSLKLTNDDDYYKQLSRQFYGQKNQEIKKTSKIDPTFKQFKIIFRAFITNTEKQKPAFSVPTVSQQLQQRIYSKNKYTFYIKNKLNKKFLYVIITSKIQYPNPNQKKQCS</sequence>
<dbReference type="CDD" id="cd02440">
    <property type="entry name" value="AdoMet_MTases"/>
    <property type="match status" value="1"/>
</dbReference>
<dbReference type="HAMAP" id="MF_00607">
    <property type="entry name" value="16SrRNA_methyltr_A"/>
    <property type="match status" value="1"/>
</dbReference>
<gene>
    <name evidence="11" type="ORF">PSON_ATCC_30995.1.T0060498</name>
</gene>
<dbReference type="PANTHER" id="PTHR11727:SF7">
    <property type="entry name" value="DIMETHYLADENOSINE TRANSFERASE-RELATED"/>
    <property type="match status" value="1"/>
</dbReference>
<comment type="similarity">
    <text evidence="6 7 8">Belongs to the class I-like SAM-binding methyltransferase superfamily. rRNA adenine N(6)-methyltransferase family.</text>
</comment>
<keyword evidence="1 8" id="KW-0698">rRNA processing</keyword>
<proteinExistence type="inferred from homology"/>
<dbReference type="InterPro" id="IPR020598">
    <property type="entry name" value="rRNA_Ade_methylase_Trfase_N"/>
</dbReference>
<dbReference type="OrthoDB" id="74991at2759"/>
<dbReference type="PROSITE" id="PS01131">
    <property type="entry name" value="RRNA_A_DIMETH"/>
    <property type="match status" value="1"/>
</dbReference>
<evidence type="ECO:0000259" key="10">
    <source>
        <dbReference type="SMART" id="SM00650"/>
    </source>
</evidence>
<dbReference type="InterPro" id="IPR011530">
    <property type="entry name" value="rRNA_adenine_dimethylase"/>
</dbReference>
<dbReference type="GO" id="GO:0003723">
    <property type="term" value="F:RNA binding"/>
    <property type="evidence" value="ECO:0007669"/>
    <property type="project" value="UniProtKB-UniRule"/>
</dbReference>
<evidence type="ECO:0000256" key="8">
    <source>
        <dbReference type="RuleBase" id="RU362106"/>
    </source>
</evidence>
<keyword evidence="5 7" id="KW-0694">RNA-binding</keyword>
<dbReference type="PANTHER" id="PTHR11727">
    <property type="entry name" value="DIMETHYLADENOSINE TRANSFERASE"/>
    <property type="match status" value="1"/>
</dbReference>
<dbReference type="SMART" id="SM00650">
    <property type="entry name" value="rADc"/>
    <property type="match status" value="1"/>
</dbReference>
<feature type="binding site" evidence="7">
    <location>
        <position position="19"/>
    </location>
    <ligand>
        <name>S-adenosyl-L-methionine</name>
        <dbReference type="ChEBI" id="CHEBI:59789"/>
    </ligand>
</feature>
<dbReference type="Pfam" id="PF00398">
    <property type="entry name" value="RrnaAD"/>
    <property type="match status" value="1"/>
</dbReference>
<accession>A0A8S1KHE2</accession>
<keyword evidence="3 7" id="KW-0808">Transferase</keyword>
<keyword evidence="12" id="KW-1185">Reference proteome</keyword>
<reference evidence="11" key="1">
    <citation type="submission" date="2021-01" db="EMBL/GenBank/DDBJ databases">
        <authorList>
            <consortium name="Genoscope - CEA"/>
            <person name="William W."/>
        </authorList>
    </citation>
    <scope>NUCLEOTIDE SEQUENCE</scope>
</reference>
<feature type="compositionally biased region" description="Polar residues" evidence="9">
    <location>
        <begin position="304"/>
        <end position="314"/>
    </location>
</feature>
<comment type="caution">
    <text evidence="11">The sequence shown here is derived from an EMBL/GenBank/DDBJ whole genome shotgun (WGS) entry which is preliminary data.</text>
</comment>
<dbReference type="NCBIfam" id="TIGR00755">
    <property type="entry name" value="ksgA"/>
    <property type="match status" value="1"/>
</dbReference>
<feature type="binding site" evidence="7">
    <location>
        <position position="110"/>
    </location>
    <ligand>
        <name>S-adenosyl-L-methionine</name>
        <dbReference type="ChEBI" id="CHEBI:59789"/>
    </ligand>
</feature>
<dbReference type="PROSITE" id="PS51689">
    <property type="entry name" value="SAM_RNA_A_N6_MT"/>
    <property type="match status" value="1"/>
</dbReference>
<evidence type="ECO:0000256" key="4">
    <source>
        <dbReference type="ARBA" id="ARBA00022691"/>
    </source>
</evidence>
<evidence type="ECO:0000256" key="7">
    <source>
        <dbReference type="PROSITE-ProRule" id="PRU01026"/>
    </source>
</evidence>